<gene>
    <name evidence="1" type="ORF">C9I57_23270</name>
</gene>
<protein>
    <submittedName>
        <fullName evidence="1">Uncharacterized protein</fullName>
    </submittedName>
</protein>
<evidence type="ECO:0000313" key="2">
    <source>
        <dbReference type="Proteomes" id="UP000240638"/>
    </source>
</evidence>
<dbReference type="EMBL" id="PYUC01000012">
    <property type="protein sequence ID" value="PTB18508.1"/>
    <property type="molecule type" value="Genomic_DNA"/>
</dbReference>
<comment type="caution">
    <text evidence="1">The sequence shown here is derived from an EMBL/GenBank/DDBJ whole genome shotgun (WGS) entry which is preliminary data.</text>
</comment>
<accession>A0A2T3XPS4</accession>
<evidence type="ECO:0000313" key="1">
    <source>
        <dbReference type="EMBL" id="PTB18508.1"/>
    </source>
</evidence>
<organism evidence="1 2">
    <name type="scientific">Trinickia symbiotica</name>
    <dbReference type="NCBI Taxonomy" id="863227"/>
    <lineage>
        <taxon>Bacteria</taxon>
        <taxon>Pseudomonadati</taxon>
        <taxon>Pseudomonadota</taxon>
        <taxon>Betaproteobacteria</taxon>
        <taxon>Burkholderiales</taxon>
        <taxon>Burkholderiaceae</taxon>
        <taxon>Trinickia</taxon>
    </lineage>
</organism>
<proteinExistence type="predicted"/>
<dbReference type="AlphaFoldDB" id="A0A2T3XPS4"/>
<name>A0A2T3XPS4_9BURK</name>
<sequence>MRFYRRSCAPPLPLALSADCTQTVICFANGQLYQRAWQSASKRAAATDLVAGEQHLCNKRACRDGFWRQGAGSHDDATQQLMYR</sequence>
<dbReference type="Proteomes" id="UP000240638">
    <property type="component" value="Unassembled WGS sequence"/>
</dbReference>
<reference evidence="1 2" key="1">
    <citation type="submission" date="2018-03" db="EMBL/GenBank/DDBJ databases">
        <title>Whole genome analyses suggest that Burkholderia sensu lato contains two further novel genera in the rhizoxinica-symbiotica group Mycetohabitans gen. nov., and Trinickia gen. nov.: implications for the evolution of diazotrophy and nodulation in the Burkholderiaceae.</title>
        <authorList>
            <person name="Estrada De Los Santos P."/>
            <person name="Palmer M."/>
            <person name="Chavez-Ramirez B."/>
            <person name="Steenkamp E.T."/>
            <person name="Hirsch A.M."/>
            <person name="Manyaka P."/>
            <person name="Maluk M."/>
            <person name="Lafos M."/>
            <person name="Crook M."/>
            <person name="Gross E."/>
            <person name="Simon M.F."/>
            <person name="Bueno Dos Reis Junior F."/>
            <person name="Poole P.S."/>
            <person name="Venter S.N."/>
            <person name="James E.K."/>
        </authorList>
    </citation>
    <scope>NUCLEOTIDE SEQUENCE [LARGE SCALE GENOMIC DNA]</scope>
    <source>
        <strain evidence="1 2">JPY-366</strain>
    </source>
</reference>